<keyword evidence="1" id="KW-0732">Signal</keyword>
<dbReference type="STRING" id="755732.Fluta_3261"/>
<organism evidence="2 3">
    <name type="scientific">Fluviicola taffensis (strain DSM 16823 / NCIMB 13979 / RW262)</name>
    <dbReference type="NCBI Taxonomy" id="755732"/>
    <lineage>
        <taxon>Bacteria</taxon>
        <taxon>Pseudomonadati</taxon>
        <taxon>Bacteroidota</taxon>
        <taxon>Flavobacteriia</taxon>
        <taxon>Flavobacteriales</taxon>
        <taxon>Crocinitomicaceae</taxon>
        <taxon>Fluviicola</taxon>
    </lineage>
</organism>
<keyword evidence="3" id="KW-1185">Reference proteome</keyword>
<accession>F2IA57</accession>
<dbReference type="RefSeq" id="WP_013688001.1">
    <property type="nucleotide sequence ID" value="NC_015321.1"/>
</dbReference>
<dbReference type="EMBL" id="CP002542">
    <property type="protein sequence ID" value="AEA45234.1"/>
    <property type="molecule type" value="Genomic_DNA"/>
</dbReference>
<sequence precursor="true">MNRFVKVIVGIAMLMSVSACSWNEYFMVSNQSSHPTIIQYQLTHVEKGFPIFTNQPVIYKLDDSNEINWDTKQIPIDLDTSSAGIQLEIPVNCAVVFGELNNDRYRSPKQEFINGRVFNLQELEILKNKHLQKITPENFDKYFKKINGSNVLEIK</sequence>
<dbReference type="Proteomes" id="UP000007463">
    <property type="component" value="Chromosome"/>
</dbReference>
<dbReference type="HOGENOM" id="CLU_1767256_0_0_10"/>
<gene>
    <name evidence="2" type="ordered locus">Fluta_3261</name>
</gene>
<feature type="chain" id="PRO_5003283226" description="Lipoprotein" evidence="1">
    <location>
        <begin position="22"/>
        <end position="155"/>
    </location>
</feature>
<evidence type="ECO:0000313" key="2">
    <source>
        <dbReference type="EMBL" id="AEA45234.1"/>
    </source>
</evidence>
<dbReference type="OrthoDB" id="9940145at2"/>
<dbReference type="KEGG" id="fte:Fluta_3261"/>
<reference evidence="3" key="2">
    <citation type="submission" date="2011-02" db="EMBL/GenBank/DDBJ databases">
        <title>The complete genome of Fluviicola taffensis DSM 16823.</title>
        <authorList>
            <consortium name="US DOE Joint Genome Institute (JGI-PGF)"/>
            <person name="Lucas S."/>
            <person name="Copeland A."/>
            <person name="Lapidus A."/>
            <person name="Bruce D."/>
            <person name="Goodwin L."/>
            <person name="Pitluck S."/>
            <person name="Kyrpides N."/>
            <person name="Mavromatis K."/>
            <person name="Ivanova N."/>
            <person name="Mikhailova N."/>
            <person name="Pagani I."/>
            <person name="Chertkov O."/>
            <person name="Detter J.C."/>
            <person name="Han C."/>
            <person name="Tapia R."/>
            <person name="Land M."/>
            <person name="Hauser L."/>
            <person name="Markowitz V."/>
            <person name="Cheng J.-F."/>
            <person name="Hugenholtz P."/>
            <person name="Woyke T."/>
            <person name="Wu D."/>
            <person name="Tindall B."/>
            <person name="Pomrenke H.G."/>
            <person name="Brambilla E."/>
            <person name="Klenk H.-P."/>
            <person name="Eisen J.A."/>
        </authorList>
    </citation>
    <scope>NUCLEOTIDE SEQUENCE [LARGE SCALE GENOMIC DNA]</scope>
    <source>
        <strain evidence="3">DSM 16823 / RW262 / RW262</strain>
    </source>
</reference>
<reference evidence="2 3" key="1">
    <citation type="journal article" date="2011" name="Stand. Genomic Sci.">
        <title>Complete genome sequence of the gliding freshwater bacterium Fluviicola taffensis type strain (RW262).</title>
        <authorList>
            <person name="Woyke T."/>
            <person name="Chertkov O."/>
            <person name="Lapidus A."/>
            <person name="Nolan M."/>
            <person name="Lucas S."/>
            <person name="Del Rio T.G."/>
            <person name="Tice H."/>
            <person name="Cheng J.F."/>
            <person name="Tapia R."/>
            <person name="Han C."/>
            <person name="Goodwin L."/>
            <person name="Pitluck S."/>
            <person name="Liolios K."/>
            <person name="Pagani I."/>
            <person name="Ivanova N."/>
            <person name="Huntemann M."/>
            <person name="Mavromatis K."/>
            <person name="Mikhailova N."/>
            <person name="Pati A."/>
            <person name="Chen A."/>
            <person name="Palaniappan K."/>
            <person name="Land M."/>
            <person name="Hauser L."/>
            <person name="Brambilla E.M."/>
            <person name="Rohde M."/>
            <person name="Mwirichia R."/>
            <person name="Sikorski J."/>
            <person name="Tindall B.J."/>
            <person name="Goker M."/>
            <person name="Bristow J."/>
            <person name="Eisen J.A."/>
            <person name="Markowitz V."/>
            <person name="Hugenholtz P."/>
            <person name="Klenk H.P."/>
            <person name="Kyrpides N.C."/>
        </authorList>
    </citation>
    <scope>NUCLEOTIDE SEQUENCE [LARGE SCALE GENOMIC DNA]</scope>
    <source>
        <strain evidence="3">DSM 16823 / RW262 / RW262</strain>
    </source>
</reference>
<feature type="signal peptide" evidence="1">
    <location>
        <begin position="1"/>
        <end position="21"/>
    </location>
</feature>
<dbReference type="PROSITE" id="PS51257">
    <property type="entry name" value="PROKAR_LIPOPROTEIN"/>
    <property type="match status" value="1"/>
</dbReference>
<name>F2IA57_FLUTR</name>
<evidence type="ECO:0000313" key="3">
    <source>
        <dbReference type="Proteomes" id="UP000007463"/>
    </source>
</evidence>
<proteinExistence type="predicted"/>
<protein>
    <recommendedName>
        <fullName evidence="4">Lipoprotein</fullName>
    </recommendedName>
</protein>
<evidence type="ECO:0008006" key="4">
    <source>
        <dbReference type="Google" id="ProtNLM"/>
    </source>
</evidence>
<evidence type="ECO:0000256" key="1">
    <source>
        <dbReference type="SAM" id="SignalP"/>
    </source>
</evidence>
<dbReference type="AlphaFoldDB" id="F2IA57"/>